<name>A0A9W7IHK0_HIBTR</name>
<protein>
    <submittedName>
        <fullName evidence="1">Uncharacterized protein</fullName>
    </submittedName>
</protein>
<accession>A0A9W7IHK0</accession>
<dbReference type="EMBL" id="BSYR01000026">
    <property type="protein sequence ID" value="GMI94840.1"/>
    <property type="molecule type" value="Genomic_DNA"/>
</dbReference>
<evidence type="ECO:0000313" key="2">
    <source>
        <dbReference type="Proteomes" id="UP001165190"/>
    </source>
</evidence>
<gene>
    <name evidence="1" type="ORF">HRI_003153300</name>
</gene>
<dbReference type="Proteomes" id="UP001165190">
    <property type="component" value="Unassembled WGS sequence"/>
</dbReference>
<keyword evidence="2" id="KW-1185">Reference proteome</keyword>
<dbReference type="InterPro" id="IPR008480">
    <property type="entry name" value="DUF761_pln"/>
</dbReference>
<sequence length="95" mass="11242">MNHLTSPLVVAKKLCDIIQIVFFMVKNNLFFYHHHHLSFSSCRPDDVLSFMSTQEMTDDGDSQVDFAAEEFINKFYKDLRLQRRWSAFESPAHNR</sequence>
<reference evidence="1" key="1">
    <citation type="submission" date="2023-05" db="EMBL/GenBank/DDBJ databases">
        <title>Genome and transcriptome analyses reveal genes involved in the formation of fine ridges on petal epidermal cells in Hibiscus trionum.</title>
        <authorList>
            <person name="Koshimizu S."/>
            <person name="Masuda S."/>
            <person name="Ishii T."/>
            <person name="Shirasu K."/>
            <person name="Hoshino A."/>
            <person name="Arita M."/>
        </authorList>
    </citation>
    <scope>NUCLEOTIDE SEQUENCE</scope>
    <source>
        <strain evidence="1">Hamamatsu line</strain>
    </source>
</reference>
<dbReference type="PANTHER" id="PTHR33265:SF26">
    <property type="entry name" value="OS06G0554600 PROTEIN"/>
    <property type="match status" value="1"/>
</dbReference>
<dbReference type="Pfam" id="PF05553">
    <property type="entry name" value="DUF761"/>
    <property type="match status" value="1"/>
</dbReference>
<proteinExistence type="predicted"/>
<organism evidence="1 2">
    <name type="scientific">Hibiscus trionum</name>
    <name type="common">Flower of an hour</name>
    <dbReference type="NCBI Taxonomy" id="183268"/>
    <lineage>
        <taxon>Eukaryota</taxon>
        <taxon>Viridiplantae</taxon>
        <taxon>Streptophyta</taxon>
        <taxon>Embryophyta</taxon>
        <taxon>Tracheophyta</taxon>
        <taxon>Spermatophyta</taxon>
        <taxon>Magnoliopsida</taxon>
        <taxon>eudicotyledons</taxon>
        <taxon>Gunneridae</taxon>
        <taxon>Pentapetalae</taxon>
        <taxon>rosids</taxon>
        <taxon>malvids</taxon>
        <taxon>Malvales</taxon>
        <taxon>Malvaceae</taxon>
        <taxon>Malvoideae</taxon>
        <taxon>Hibiscus</taxon>
    </lineage>
</organism>
<dbReference type="PANTHER" id="PTHR33265">
    <property type="entry name" value="AVR9/CF-9 RAPIDLY ELICITED PROTEIN-RELATED"/>
    <property type="match status" value="1"/>
</dbReference>
<dbReference type="AlphaFoldDB" id="A0A9W7IHK0"/>
<evidence type="ECO:0000313" key="1">
    <source>
        <dbReference type="EMBL" id="GMI94840.1"/>
    </source>
</evidence>
<comment type="caution">
    <text evidence="1">The sequence shown here is derived from an EMBL/GenBank/DDBJ whole genome shotgun (WGS) entry which is preliminary data.</text>
</comment>